<evidence type="ECO:0008006" key="3">
    <source>
        <dbReference type="Google" id="ProtNLM"/>
    </source>
</evidence>
<keyword evidence="2" id="KW-1185">Reference proteome</keyword>
<dbReference type="InterPro" id="IPR014508">
    <property type="entry name" value="UCP020555_TPR-like"/>
</dbReference>
<dbReference type="Proteomes" id="UP000243924">
    <property type="component" value="Chromosome I"/>
</dbReference>
<dbReference type="STRING" id="1434072.SAMN05216210_1677"/>
<accession>A0A1H2FMU2</accession>
<proteinExistence type="predicted"/>
<dbReference type="AlphaFoldDB" id="A0A1H2FMU2"/>
<protein>
    <recommendedName>
        <fullName evidence="3">DUF4810 domain-containing protein</fullName>
    </recommendedName>
</protein>
<name>A0A1H2FMU2_9GAMM</name>
<sequence>MTSTALFALHKARLLGLAFLALATIGCATQSSNLYYWGDYQPALYAHHQDGITQNAELAADIEALIDRAHATGSSVPPGVHAHLGMLYAEMGRNAKAHEQLLIEQRLFPESAHFINYVLTMHKANEQ</sequence>
<dbReference type="PIRSF" id="PIRSF020555">
    <property type="entry name" value="UCP020555"/>
    <property type="match status" value="1"/>
</dbReference>
<dbReference type="Pfam" id="PF16068">
    <property type="entry name" value="DUF4810"/>
    <property type="match status" value="1"/>
</dbReference>
<organism evidence="1 2">
    <name type="scientific">Halopseudomonas salegens</name>
    <dbReference type="NCBI Taxonomy" id="1434072"/>
    <lineage>
        <taxon>Bacteria</taxon>
        <taxon>Pseudomonadati</taxon>
        <taxon>Pseudomonadota</taxon>
        <taxon>Gammaproteobacteria</taxon>
        <taxon>Pseudomonadales</taxon>
        <taxon>Pseudomonadaceae</taxon>
        <taxon>Halopseudomonas</taxon>
    </lineage>
</organism>
<dbReference type="EMBL" id="LT629787">
    <property type="protein sequence ID" value="SDU08671.1"/>
    <property type="molecule type" value="Genomic_DNA"/>
</dbReference>
<dbReference type="RefSeq" id="WP_092385921.1">
    <property type="nucleotide sequence ID" value="NZ_LT629787.1"/>
</dbReference>
<dbReference type="OrthoDB" id="9800218at2"/>
<evidence type="ECO:0000313" key="2">
    <source>
        <dbReference type="Proteomes" id="UP000243924"/>
    </source>
</evidence>
<evidence type="ECO:0000313" key="1">
    <source>
        <dbReference type="EMBL" id="SDU08671.1"/>
    </source>
</evidence>
<reference evidence="2" key="1">
    <citation type="submission" date="2016-10" db="EMBL/GenBank/DDBJ databases">
        <authorList>
            <person name="Varghese N."/>
            <person name="Submissions S."/>
        </authorList>
    </citation>
    <scope>NUCLEOTIDE SEQUENCE [LARGE SCALE GENOMIC DNA]</scope>
    <source>
        <strain evidence="2">CECT 8338</strain>
    </source>
</reference>
<gene>
    <name evidence="1" type="ORF">SAMN05216210_1677</name>
</gene>